<organism evidence="2 3">
    <name type="scientific">Meleagris gallopavo</name>
    <name type="common">Wild turkey</name>
    <dbReference type="NCBI Taxonomy" id="9103"/>
    <lineage>
        <taxon>Eukaryota</taxon>
        <taxon>Metazoa</taxon>
        <taxon>Chordata</taxon>
        <taxon>Craniata</taxon>
        <taxon>Vertebrata</taxon>
        <taxon>Euteleostomi</taxon>
        <taxon>Archelosauria</taxon>
        <taxon>Archosauria</taxon>
        <taxon>Dinosauria</taxon>
        <taxon>Saurischia</taxon>
        <taxon>Theropoda</taxon>
        <taxon>Coelurosauria</taxon>
        <taxon>Aves</taxon>
        <taxon>Neognathae</taxon>
        <taxon>Galloanserae</taxon>
        <taxon>Galliformes</taxon>
        <taxon>Phasianidae</taxon>
        <taxon>Meleagridinae</taxon>
        <taxon>Meleagris</taxon>
    </lineage>
</organism>
<proteinExistence type="predicted"/>
<feature type="transmembrane region" description="Helical" evidence="1">
    <location>
        <begin position="38"/>
        <end position="56"/>
    </location>
</feature>
<dbReference type="Proteomes" id="UP000001645">
    <property type="component" value="Chromosome 5"/>
</dbReference>
<protein>
    <submittedName>
        <fullName evidence="2">Uncharacterized protein</fullName>
    </submittedName>
</protein>
<dbReference type="Ensembl" id="ENSMGAT00000033783.1">
    <property type="protein sequence ID" value="ENSMGAP00000032797.1"/>
    <property type="gene ID" value="ENSMGAG00000021907.1"/>
</dbReference>
<reference evidence="2" key="2">
    <citation type="submission" date="2025-08" db="UniProtKB">
        <authorList>
            <consortium name="Ensembl"/>
        </authorList>
    </citation>
    <scope>IDENTIFICATION</scope>
</reference>
<dbReference type="AlphaFoldDB" id="A0A803YLZ9"/>
<accession>A0A803YLZ9</accession>
<reference evidence="2 3" key="1">
    <citation type="journal article" date="2010" name="PLoS Biol.">
        <title>Multi-platform next-generation sequencing of the domestic turkey (Meleagris gallopavo): genome assembly and analysis.</title>
        <authorList>
            <person name="Dalloul R.A."/>
            <person name="Long J.A."/>
            <person name="Zimin A.V."/>
            <person name="Aslam L."/>
            <person name="Beal K."/>
            <person name="Blomberg L.A."/>
            <person name="Bouffard P."/>
            <person name="Burt D.W."/>
            <person name="Crasta O."/>
            <person name="Crooijmans R.P."/>
            <person name="Cooper K."/>
            <person name="Coulombe R.A."/>
            <person name="De S."/>
            <person name="Delany M.E."/>
            <person name="Dodgson J.B."/>
            <person name="Dong J.J."/>
            <person name="Evans C."/>
            <person name="Frederickson K.M."/>
            <person name="Flicek P."/>
            <person name="Florea L."/>
            <person name="Folkerts O."/>
            <person name="Groenen M.A."/>
            <person name="Harkins T.T."/>
            <person name="Herrero J."/>
            <person name="Hoffmann S."/>
            <person name="Megens H.J."/>
            <person name="Jiang A."/>
            <person name="de Jong P."/>
            <person name="Kaiser P."/>
            <person name="Kim H."/>
            <person name="Kim K.W."/>
            <person name="Kim S."/>
            <person name="Langenberger D."/>
            <person name="Lee M.K."/>
            <person name="Lee T."/>
            <person name="Mane S."/>
            <person name="Marcais G."/>
            <person name="Marz M."/>
            <person name="McElroy A.P."/>
            <person name="Modise T."/>
            <person name="Nefedov M."/>
            <person name="Notredame C."/>
            <person name="Paton I.R."/>
            <person name="Payne W.S."/>
            <person name="Pertea G."/>
            <person name="Prickett D."/>
            <person name="Puiu D."/>
            <person name="Qioa D."/>
            <person name="Raineri E."/>
            <person name="Ruffier M."/>
            <person name="Salzberg S.L."/>
            <person name="Schatz M.C."/>
            <person name="Scheuring C."/>
            <person name="Schmidt C.J."/>
            <person name="Schroeder S."/>
            <person name="Searle S.M."/>
            <person name="Smith E.J."/>
            <person name="Smith J."/>
            <person name="Sonstegard T.S."/>
            <person name="Stadler P.F."/>
            <person name="Tafer H."/>
            <person name="Tu Z.J."/>
            <person name="Van Tassell C.P."/>
            <person name="Vilella A.J."/>
            <person name="Williams K.P."/>
            <person name="Yorke J.A."/>
            <person name="Zhang L."/>
            <person name="Zhang H.B."/>
            <person name="Zhang X."/>
            <person name="Zhang Y."/>
            <person name="Reed K.M."/>
        </authorList>
    </citation>
    <scope>NUCLEOTIDE SEQUENCE [LARGE SCALE GENOMIC DNA]</scope>
</reference>
<name>A0A803YLZ9_MELGA</name>
<evidence type="ECO:0000313" key="3">
    <source>
        <dbReference type="Proteomes" id="UP000001645"/>
    </source>
</evidence>
<sequence length="66" mass="8188">MQMYTHICRYTYMYVHICLHIFVFMHLCIHAYKYVHVGTYICWKGMLSFPTVWIWGKRHRSFTSLH</sequence>
<keyword evidence="1" id="KW-1133">Transmembrane helix</keyword>
<reference evidence="2" key="3">
    <citation type="submission" date="2025-09" db="UniProtKB">
        <authorList>
            <consortium name="Ensembl"/>
        </authorList>
    </citation>
    <scope>IDENTIFICATION</scope>
</reference>
<dbReference type="InParanoid" id="A0A803YLZ9"/>
<feature type="transmembrane region" description="Helical" evidence="1">
    <location>
        <begin position="12"/>
        <end position="32"/>
    </location>
</feature>
<keyword evidence="3" id="KW-1185">Reference proteome</keyword>
<keyword evidence="1" id="KW-0472">Membrane</keyword>
<keyword evidence="1" id="KW-0812">Transmembrane</keyword>
<evidence type="ECO:0000313" key="2">
    <source>
        <dbReference type="Ensembl" id="ENSMGAP00000032797.1"/>
    </source>
</evidence>
<evidence type="ECO:0000256" key="1">
    <source>
        <dbReference type="SAM" id="Phobius"/>
    </source>
</evidence>